<sequence>MEEINMTVVLARLDQRLVHGIVVNQWAAEVQPKRYMVIDDAVSQDEDVKASMRLSKPAGTGMSIIDTEKALTNFNVGKYDAQRVFVIAKEPSTMLKLLDAGIEIPRVDIGIIFAEDGRTQISKFVSVNQQEVADFKELEKRGVPVNIRYVPADSPEPFDKAIAGKDIK</sequence>
<dbReference type="GO" id="GO:0008982">
    <property type="term" value="F:protein-N(PI)-phosphohistidine-sugar phosphotransferase activity"/>
    <property type="evidence" value="ECO:0007669"/>
    <property type="project" value="InterPro"/>
</dbReference>
<evidence type="ECO:0000256" key="6">
    <source>
        <dbReference type="ARBA" id="ARBA00022683"/>
    </source>
</evidence>
<keyword evidence="3" id="KW-0963">Cytoplasm</keyword>
<accession>A0FKZ4</accession>
<keyword evidence="2" id="KW-0813">Transport</keyword>
<comment type="subcellular location">
    <subcellularLocation>
        <location evidence="1">Cytoplasm</location>
    </subcellularLocation>
</comment>
<organism evidence="9">
    <name type="scientific">Lacticaseibacillus paracasei</name>
    <name type="common">Lactobacillus paracasei</name>
    <dbReference type="NCBI Taxonomy" id="1597"/>
    <lineage>
        <taxon>Bacteria</taxon>
        <taxon>Bacillati</taxon>
        <taxon>Bacillota</taxon>
        <taxon>Bacilli</taxon>
        <taxon>Lactobacillales</taxon>
        <taxon>Lactobacillaceae</taxon>
        <taxon>Lacticaseibacillus</taxon>
    </lineage>
</organism>
<dbReference type="SUPFAM" id="SSF52728">
    <property type="entry name" value="PTS IIb component"/>
    <property type="match status" value="1"/>
</dbReference>
<dbReference type="AlphaFoldDB" id="A0FKZ4"/>
<evidence type="ECO:0000256" key="7">
    <source>
        <dbReference type="ARBA" id="ARBA00022777"/>
    </source>
</evidence>
<evidence type="ECO:0000259" key="8">
    <source>
        <dbReference type="PROSITE" id="PS51101"/>
    </source>
</evidence>
<name>A0FKZ4_LACPA</name>
<protein>
    <submittedName>
        <fullName evidence="9">Putative PTS mannose/fructose-specific IIB component</fullName>
    </submittedName>
</protein>
<dbReference type="InterPro" id="IPR004720">
    <property type="entry name" value="PTS_IIB_sorbose-sp"/>
</dbReference>
<evidence type="ECO:0000256" key="3">
    <source>
        <dbReference type="ARBA" id="ARBA00022490"/>
    </source>
</evidence>
<evidence type="ECO:0000313" key="9">
    <source>
        <dbReference type="EMBL" id="ABK27642.1"/>
    </source>
</evidence>
<feature type="domain" description="PTS EIIB type-4" evidence="8">
    <location>
        <begin position="4"/>
        <end position="168"/>
    </location>
</feature>
<keyword evidence="5" id="KW-0808">Transferase</keyword>
<proteinExistence type="predicted"/>
<evidence type="ECO:0000256" key="4">
    <source>
        <dbReference type="ARBA" id="ARBA00022597"/>
    </source>
</evidence>
<keyword evidence="7" id="KW-0418">Kinase</keyword>
<dbReference type="InterPro" id="IPR036667">
    <property type="entry name" value="PTS_IIB_sorbose-sp_sf"/>
</dbReference>
<keyword evidence="6" id="KW-0598">Phosphotransferase system</keyword>
<dbReference type="GO" id="GO:0005737">
    <property type="term" value="C:cytoplasm"/>
    <property type="evidence" value="ECO:0007669"/>
    <property type="project" value="UniProtKB-SubCell"/>
</dbReference>
<reference evidence="9" key="1">
    <citation type="journal article" date="2006" name="Appl. Environ. Microbiol.">
        <title>Identification of a putative operon involved in fructooligosaccharide utilization by Lactobacillus paracasei.</title>
        <authorList>
            <person name="Goh Y.J."/>
            <person name="Zhang C."/>
            <person name="Benson A.K."/>
            <person name="Schlegel V."/>
            <person name="Lee J.H."/>
            <person name="Hutkins R.W."/>
        </authorList>
    </citation>
    <scope>NUCLEOTIDE SEQUENCE</scope>
    <source>
        <strain evidence="9">1195</strain>
    </source>
</reference>
<evidence type="ECO:0000256" key="5">
    <source>
        <dbReference type="ARBA" id="ARBA00022679"/>
    </source>
</evidence>
<evidence type="ECO:0000256" key="2">
    <source>
        <dbReference type="ARBA" id="ARBA00022448"/>
    </source>
</evidence>
<keyword evidence="4" id="KW-0762">Sugar transport</keyword>
<dbReference type="EMBL" id="EF030821">
    <property type="protein sequence ID" value="ABK27642.1"/>
    <property type="molecule type" value="Genomic_DNA"/>
</dbReference>
<evidence type="ECO:0000256" key="1">
    <source>
        <dbReference type="ARBA" id="ARBA00004496"/>
    </source>
</evidence>
<dbReference type="PROSITE" id="PS51101">
    <property type="entry name" value="PTS_EIIB_TYPE_4"/>
    <property type="match status" value="1"/>
</dbReference>
<dbReference type="Gene3D" id="3.40.35.10">
    <property type="entry name" value="Phosphotransferase system, sorbose subfamily IIB component"/>
    <property type="match status" value="1"/>
</dbReference>
<dbReference type="GO" id="GO:0009401">
    <property type="term" value="P:phosphoenolpyruvate-dependent sugar phosphotransferase system"/>
    <property type="evidence" value="ECO:0007669"/>
    <property type="project" value="UniProtKB-KW"/>
</dbReference>
<dbReference type="GO" id="GO:0016301">
    <property type="term" value="F:kinase activity"/>
    <property type="evidence" value="ECO:0007669"/>
    <property type="project" value="UniProtKB-KW"/>
</dbReference>
<dbReference type="Pfam" id="PF03830">
    <property type="entry name" value="PTSIIB_sorb"/>
    <property type="match status" value="1"/>
</dbReference>